<dbReference type="PROSITE" id="PS00463">
    <property type="entry name" value="ZN2_CY6_FUNGAL_1"/>
    <property type="match status" value="1"/>
</dbReference>
<reference evidence="4 5" key="1">
    <citation type="journal article" date="2019" name="Mol. Biol. Evol.">
        <title>Blast fungal genomes show frequent chromosomal changes, gene gains and losses, and effector gene turnover.</title>
        <authorList>
            <person name="Gomez Luciano L.B."/>
            <person name="Jason Tsai I."/>
            <person name="Chuma I."/>
            <person name="Tosa Y."/>
            <person name="Chen Y.H."/>
            <person name="Li J.Y."/>
            <person name="Li M.Y."/>
            <person name="Jade Lu M.Y."/>
            <person name="Nakayashiki H."/>
            <person name="Li W.H."/>
        </authorList>
    </citation>
    <scope>NUCLEOTIDE SEQUENCE [LARGE SCALE GENOMIC DNA]</scope>
    <source>
        <strain evidence="4 5">NI907</strain>
    </source>
</reference>
<dbReference type="OrthoDB" id="5350673at2759"/>
<dbReference type="GO" id="GO:0008270">
    <property type="term" value="F:zinc ion binding"/>
    <property type="evidence" value="ECO:0007669"/>
    <property type="project" value="InterPro"/>
</dbReference>
<dbReference type="GO" id="GO:0000981">
    <property type="term" value="F:DNA-binding transcription factor activity, RNA polymerase II-specific"/>
    <property type="evidence" value="ECO:0007669"/>
    <property type="project" value="InterPro"/>
</dbReference>
<feature type="compositionally biased region" description="Polar residues" evidence="2">
    <location>
        <begin position="9"/>
        <end position="18"/>
    </location>
</feature>
<evidence type="ECO:0000259" key="3">
    <source>
        <dbReference type="PROSITE" id="PS50048"/>
    </source>
</evidence>
<proteinExistence type="predicted"/>
<evidence type="ECO:0000313" key="5">
    <source>
        <dbReference type="RefSeq" id="XP_030983045.1"/>
    </source>
</evidence>
<dbReference type="PANTHER" id="PTHR47657:SF7">
    <property type="entry name" value="STEROL REGULATORY ELEMENT-BINDING PROTEIN ECM22"/>
    <property type="match status" value="1"/>
</dbReference>
<dbReference type="SUPFAM" id="SSF57701">
    <property type="entry name" value="Zn2/Cys6 DNA-binding domain"/>
    <property type="match status" value="1"/>
</dbReference>
<dbReference type="GeneID" id="41960209"/>
<dbReference type="Gene3D" id="4.10.240.10">
    <property type="entry name" value="Zn(2)-C6 fungal-type DNA-binding domain"/>
    <property type="match status" value="1"/>
</dbReference>
<protein>
    <recommendedName>
        <fullName evidence="3">Zn(2)-C6 fungal-type domain-containing protein</fullName>
    </recommendedName>
</protein>
<accession>A0A6P8B7B1</accession>
<dbReference type="RefSeq" id="XP_030983045.1">
    <property type="nucleotide sequence ID" value="XM_031125300.1"/>
</dbReference>
<dbReference type="KEGG" id="pgri:PgNI_05266"/>
<reference evidence="5" key="2">
    <citation type="submission" date="2019-10" db="EMBL/GenBank/DDBJ databases">
        <authorList>
            <consortium name="NCBI Genome Project"/>
        </authorList>
    </citation>
    <scope>NUCLEOTIDE SEQUENCE</scope>
    <source>
        <strain evidence="5">NI907</strain>
    </source>
</reference>
<dbReference type="Proteomes" id="UP000515153">
    <property type="component" value="Chromosome I"/>
</dbReference>
<dbReference type="InterPro" id="IPR036864">
    <property type="entry name" value="Zn2-C6_fun-type_DNA-bd_sf"/>
</dbReference>
<evidence type="ECO:0000256" key="2">
    <source>
        <dbReference type="SAM" id="MobiDB-lite"/>
    </source>
</evidence>
<feature type="compositionally biased region" description="Basic residues" evidence="2">
    <location>
        <begin position="19"/>
        <end position="30"/>
    </location>
</feature>
<sequence>MGEQKGDDSGSSGQPQRQRATHKRSRTGCSTCKKRHIRCDESKPICRKCLVKGTECHYNDDSYPTTPSPASRSSTPYTPADISLFPTHPITWPSPPAPIPLQPEWAGHVSIDLPFNSLEILHHSNHYRQAIADMIPTHHHHHAATPAPLAREPLHVHTMILWACMHLYFQQGCSMGPALEQTCLHHKVEMMHALKEQQQQQQYHRHVAPSSVPVDEGGNDTYAGAILCLAVVEAAMDNTEAAATHLGGLFAVVDASTDMRGAAGPQSSCQILPHLALILLSLLSKARPSSVHQISSPPFPNPETPLFHPQADDPNRLQPRYFTPGRAATTDTDVSIPPKAYATAAHLLVHAMAERTRGGSSSSSSSYSLQVLRWLLHSPSEEHRDGSSSYNPQLWLWKTVLSAYVLVTPDLALPATDPVRVWLGHQVERWKRSGSTQVPDSIADAVLARLASLLEEPGSVSGRDRLRALCYEAEVHNRGG</sequence>
<dbReference type="PANTHER" id="PTHR47657">
    <property type="entry name" value="STEROL REGULATORY ELEMENT-BINDING PROTEIN ECM22"/>
    <property type="match status" value="1"/>
</dbReference>
<dbReference type="Pfam" id="PF00172">
    <property type="entry name" value="Zn_clus"/>
    <property type="match status" value="1"/>
</dbReference>
<keyword evidence="4" id="KW-1185">Reference proteome</keyword>
<keyword evidence="1" id="KW-0539">Nucleus</keyword>
<evidence type="ECO:0000256" key="1">
    <source>
        <dbReference type="ARBA" id="ARBA00023242"/>
    </source>
</evidence>
<dbReference type="InterPro" id="IPR052400">
    <property type="entry name" value="Zn2-C6_fungal_TF"/>
</dbReference>
<feature type="domain" description="Zn(2)-C6 fungal-type" evidence="3">
    <location>
        <begin position="28"/>
        <end position="58"/>
    </location>
</feature>
<reference evidence="5" key="3">
    <citation type="submission" date="2025-08" db="UniProtKB">
        <authorList>
            <consortium name="RefSeq"/>
        </authorList>
    </citation>
    <scope>IDENTIFICATION</scope>
    <source>
        <strain evidence="5">NI907</strain>
    </source>
</reference>
<dbReference type="SMART" id="SM00066">
    <property type="entry name" value="GAL4"/>
    <property type="match status" value="1"/>
</dbReference>
<dbReference type="AlphaFoldDB" id="A0A6P8B7B1"/>
<name>A0A6P8B7B1_PYRGI</name>
<gene>
    <name evidence="5" type="ORF">PgNI_05266</name>
</gene>
<feature type="region of interest" description="Disordered" evidence="2">
    <location>
        <begin position="1"/>
        <end position="30"/>
    </location>
</feature>
<dbReference type="CDD" id="cd00067">
    <property type="entry name" value="GAL4"/>
    <property type="match status" value="1"/>
</dbReference>
<evidence type="ECO:0000313" key="4">
    <source>
        <dbReference type="Proteomes" id="UP000515153"/>
    </source>
</evidence>
<dbReference type="PROSITE" id="PS50048">
    <property type="entry name" value="ZN2_CY6_FUNGAL_2"/>
    <property type="match status" value="1"/>
</dbReference>
<organism evidence="4 5">
    <name type="scientific">Pyricularia grisea</name>
    <name type="common">Crabgrass-specific blast fungus</name>
    <name type="synonym">Magnaporthe grisea</name>
    <dbReference type="NCBI Taxonomy" id="148305"/>
    <lineage>
        <taxon>Eukaryota</taxon>
        <taxon>Fungi</taxon>
        <taxon>Dikarya</taxon>
        <taxon>Ascomycota</taxon>
        <taxon>Pezizomycotina</taxon>
        <taxon>Sordariomycetes</taxon>
        <taxon>Sordariomycetidae</taxon>
        <taxon>Magnaporthales</taxon>
        <taxon>Pyriculariaceae</taxon>
        <taxon>Pyricularia</taxon>
    </lineage>
</organism>
<dbReference type="InterPro" id="IPR001138">
    <property type="entry name" value="Zn2Cys6_DnaBD"/>
</dbReference>